<reference evidence="3" key="1">
    <citation type="submission" date="2000-01" db="EMBL/GenBank/DDBJ databases">
        <authorList>
            <person name="Mueller P."/>
            <person name="Stingel D."/>
        </authorList>
    </citation>
    <scope>NUCLEOTIDE SEQUENCE</scope>
    <source>
        <strain evidence="3">USDA 110spc4</strain>
    </source>
</reference>
<feature type="compositionally biased region" description="Basic and acidic residues" evidence="1">
    <location>
        <begin position="85"/>
        <end position="95"/>
    </location>
</feature>
<sequence length="133" mass="14893">MSVPTNVRRFEALLYASLMLDALSVAVQDRTPNAEMTEQMIMTATLLAGGMILLLVYFVWLAAHWRKKLAALGAGRSPGAVGDLARPDHRREGHGARQRHRDRLLRADHDGPVFLLQRRRAGLVQRVRFCAVP</sequence>
<proteinExistence type="predicted"/>
<name>Q9RH68_BRAJP</name>
<keyword evidence="2" id="KW-0812">Transmembrane</keyword>
<dbReference type="EMBL" id="AF065159">
    <property type="protein sequence ID" value="AAF22871.1"/>
    <property type="molecule type" value="Genomic_DNA"/>
</dbReference>
<evidence type="ECO:0000256" key="2">
    <source>
        <dbReference type="SAM" id="Phobius"/>
    </source>
</evidence>
<feature type="region of interest" description="Disordered" evidence="1">
    <location>
        <begin position="81"/>
        <end position="100"/>
    </location>
</feature>
<organism evidence="3">
    <name type="scientific">Bradyrhizobium japonicum</name>
    <dbReference type="NCBI Taxonomy" id="375"/>
    <lineage>
        <taxon>Bacteria</taxon>
        <taxon>Pseudomonadati</taxon>
        <taxon>Pseudomonadota</taxon>
        <taxon>Alphaproteobacteria</taxon>
        <taxon>Hyphomicrobiales</taxon>
        <taxon>Nitrobacteraceae</taxon>
        <taxon>Bradyrhizobium</taxon>
    </lineage>
</organism>
<feature type="transmembrane region" description="Helical" evidence="2">
    <location>
        <begin position="40"/>
        <end position="63"/>
    </location>
</feature>
<evidence type="ECO:0000313" key="3">
    <source>
        <dbReference type="EMBL" id="AAF22871.1"/>
    </source>
</evidence>
<keyword evidence="2" id="KW-0472">Membrane</keyword>
<evidence type="ECO:0000256" key="1">
    <source>
        <dbReference type="SAM" id="MobiDB-lite"/>
    </source>
</evidence>
<keyword evidence="2" id="KW-1133">Transmembrane helix</keyword>
<dbReference type="AlphaFoldDB" id="Q9RH68"/>
<protein>
    <submittedName>
        <fullName evidence="3">Uncharacterized protein</fullName>
    </submittedName>
</protein>
<accession>Q9RH68</accession>